<gene>
    <name evidence="6" type="ORF">R4198_09215</name>
</gene>
<evidence type="ECO:0000256" key="2">
    <source>
        <dbReference type="ARBA" id="ARBA00007639"/>
    </source>
</evidence>
<comment type="subcellular location">
    <subcellularLocation>
        <location evidence="1">Cell envelope</location>
    </subcellularLocation>
</comment>
<dbReference type="Pfam" id="PF13407">
    <property type="entry name" value="Peripla_BP_4"/>
    <property type="match status" value="1"/>
</dbReference>
<proteinExistence type="inferred from homology"/>
<organism evidence="6 7">
    <name type="scientific">Williamsia marianensis</name>
    <dbReference type="NCBI Taxonomy" id="85044"/>
    <lineage>
        <taxon>Bacteria</taxon>
        <taxon>Bacillati</taxon>
        <taxon>Actinomycetota</taxon>
        <taxon>Actinomycetes</taxon>
        <taxon>Mycobacteriales</taxon>
        <taxon>Nocardiaceae</taxon>
        <taxon>Williamsia</taxon>
    </lineage>
</organism>
<feature type="signal peptide" evidence="4">
    <location>
        <begin position="1"/>
        <end position="36"/>
    </location>
</feature>
<protein>
    <submittedName>
        <fullName evidence="6">Substrate-binding domain-containing protein</fullName>
    </submittedName>
</protein>
<name>A0ABU4ETA4_WILMA</name>
<dbReference type="EMBL" id="JAWLUM010000001">
    <property type="protein sequence ID" value="MDV7133874.1"/>
    <property type="molecule type" value="Genomic_DNA"/>
</dbReference>
<evidence type="ECO:0000256" key="4">
    <source>
        <dbReference type="SAM" id="SignalP"/>
    </source>
</evidence>
<dbReference type="PANTHER" id="PTHR46847:SF1">
    <property type="entry name" value="D-ALLOSE-BINDING PERIPLASMIC PROTEIN-RELATED"/>
    <property type="match status" value="1"/>
</dbReference>
<dbReference type="RefSeq" id="WP_317712832.1">
    <property type="nucleotide sequence ID" value="NZ_JAWLUM010000001.1"/>
</dbReference>
<keyword evidence="3 4" id="KW-0732">Signal</keyword>
<feature type="chain" id="PRO_5047415768" evidence="4">
    <location>
        <begin position="37"/>
        <end position="391"/>
    </location>
</feature>
<evidence type="ECO:0000259" key="5">
    <source>
        <dbReference type="Pfam" id="PF13407"/>
    </source>
</evidence>
<evidence type="ECO:0000313" key="7">
    <source>
        <dbReference type="Proteomes" id="UP001185792"/>
    </source>
</evidence>
<keyword evidence="7" id="KW-1185">Reference proteome</keyword>
<dbReference type="SUPFAM" id="SSF53822">
    <property type="entry name" value="Periplasmic binding protein-like I"/>
    <property type="match status" value="1"/>
</dbReference>
<sequence>MSQHLPLITDGRRRSRRLTSRTLAAVAVTSMSLVIAACGSSSGDSGSSGATASSGGGGVAEAKAAAQAATTVPTTIAVTEPITSPIPTGKRIAYISCGVPACNTQAEIAAEAAAKLGWQVTTIQATSAPADVQNAMQQAIRENYDGVMYAGFTKESFRRELGQLASKNVPVVAVSTEDPVGEGITAVVRPASEGTAAGALGAQFIIAESEGKANVGLINLPAFKTIEILTEGFKSTLEEQCPDCTYAQEDLPNTVFSKGDGPARIVAFLRANPKIDWLFLSNDALAVGLPSALKSAGLADKVKIGGAIGGTTNLEMIKEGQQVYTIPTPLVDIVWQQTDAMARHFAGQSVEASMKPTPRVVWNEETIPTDISTFPPIVPTVEEQYSALWGK</sequence>
<comment type="caution">
    <text evidence="6">The sequence shown here is derived from an EMBL/GenBank/DDBJ whole genome shotgun (WGS) entry which is preliminary data.</text>
</comment>
<dbReference type="PANTHER" id="PTHR46847">
    <property type="entry name" value="D-ALLOSE-BINDING PERIPLASMIC PROTEIN-RELATED"/>
    <property type="match status" value="1"/>
</dbReference>
<feature type="domain" description="Periplasmic binding protein" evidence="5">
    <location>
        <begin position="107"/>
        <end position="348"/>
    </location>
</feature>
<comment type="similarity">
    <text evidence="2">Belongs to the bacterial solute-binding protein 2 family.</text>
</comment>
<dbReference type="Proteomes" id="UP001185792">
    <property type="component" value="Unassembled WGS sequence"/>
</dbReference>
<reference evidence="6 7" key="1">
    <citation type="submission" date="2023-10" db="EMBL/GenBank/DDBJ databases">
        <title>Development of a sustainable strategy for remediation of hydrocarbon-contaminated territories based on the waste exchange concept.</title>
        <authorList>
            <person name="Krivoruchko A."/>
        </authorList>
    </citation>
    <scope>NUCLEOTIDE SEQUENCE [LARGE SCALE GENOMIC DNA]</scope>
    <source>
        <strain evidence="6 7">IEGM 1236</strain>
    </source>
</reference>
<dbReference type="InterPro" id="IPR025997">
    <property type="entry name" value="SBP_2_dom"/>
</dbReference>
<dbReference type="InterPro" id="IPR028082">
    <property type="entry name" value="Peripla_BP_I"/>
</dbReference>
<dbReference type="Gene3D" id="3.40.50.2300">
    <property type="match status" value="2"/>
</dbReference>
<evidence type="ECO:0000256" key="1">
    <source>
        <dbReference type="ARBA" id="ARBA00004196"/>
    </source>
</evidence>
<evidence type="ECO:0000256" key="3">
    <source>
        <dbReference type="ARBA" id="ARBA00022729"/>
    </source>
</evidence>
<evidence type="ECO:0000313" key="6">
    <source>
        <dbReference type="EMBL" id="MDV7133874.1"/>
    </source>
</evidence>
<accession>A0ABU4ETA4</accession>